<evidence type="ECO:0000256" key="7">
    <source>
        <dbReference type="SAM" id="MobiDB-lite"/>
    </source>
</evidence>
<dbReference type="InterPro" id="IPR009003">
    <property type="entry name" value="Peptidase_S1_PA"/>
</dbReference>
<dbReference type="PROSITE" id="PS50240">
    <property type="entry name" value="TRYPSIN_DOM"/>
    <property type="match status" value="1"/>
</dbReference>
<evidence type="ECO:0000256" key="3">
    <source>
        <dbReference type="ARBA" id="ARBA00023157"/>
    </source>
</evidence>
<feature type="region of interest" description="Disordered" evidence="7">
    <location>
        <begin position="126"/>
        <end position="145"/>
    </location>
</feature>
<comment type="subcellular location">
    <subcellularLocation>
        <location evidence="1">Secreted</location>
    </subcellularLocation>
</comment>
<protein>
    <recommendedName>
        <fullName evidence="5">Phenoloxidase-activating factor 2</fullName>
    </recommendedName>
    <alternativeName>
        <fullName evidence="6">Prophenoloxidase-activating factor II</fullName>
    </alternativeName>
</protein>
<dbReference type="AlphaFoldDB" id="B4P8R9"/>
<dbReference type="SUPFAM" id="SSF50494">
    <property type="entry name" value="Trypsin-like serine proteases"/>
    <property type="match status" value="1"/>
</dbReference>
<dbReference type="PRINTS" id="PR00722">
    <property type="entry name" value="CHYMOTRYPSIN"/>
</dbReference>
<dbReference type="OrthoDB" id="10012881at2759"/>
<feature type="chain" id="PRO_5006458791" description="Phenoloxidase-activating factor 2" evidence="8">
    <location>
        <begin position="21"/>
        <end position="492"/>
    </location>
</feature>
<feature type="domain" description="Peptidase S1" evidence="9">
    <location>
        <begin position="241"/>
        <end position="485"/>
    </location>
</feature>
<evidence type="ECO:0000256" key="2">
    <source>
        <dbReference type="ARBA" id="ARBA00022525"/>
    </source>
</evidence>
<name>B4P8R9_DROYA</name>
<dbReference type="MEROPS" id="S01.936"/>
<evidence type="ECO:0000256" key="6">
    <source>
        <dbReference type="ARBA" id="ARBA00076468"/>
    </source>
</evidence>
<keyword evidence="2" id="KW-0964">Secreted</keyword>
<dbReference type="eggNOG" id="KOG3627">
    <property type="taxonomic scope" value="Eukaryota"/>
</dbReference>
<reference evidence="10 11" key="2">
    <citation type="journal article" date="2007" name="PLoS Biol.">
        <title>Principles of genome evolution in the Drosophila melanogaster species group.</title>
        <authorList>
            <person name="Ranz J.M."/>
            <person name="Maurin D."/>
            <person name="Chan Y.S."/>
            <person name="von Grotthuss M."/>
            <person name="Hillier L.W."/>
            <person name="Roote J."/>
            <person name="Ashburner M."/>
            <person name="Bergman C.M."/>
        </authorList>
    </citation>
    <scope>NUCLEOTIDE SEQUENCE [LARGE SCALE GENOMIC DNA]</scope>
    <source>
        <strain evidence="11">Tai18E2 / Tucson 14021-0261.01</strain>
    </source>
</reference>
<feature type="region of interest" description="Disordered" evidence="7">
    <location>
        <begin position="65"/>
        <end position="102"/>
    </location>
</feature>
<sequence>MGHCWAIGTLLLASLLMGNACRHFCVSENLCLYEEPIFDYRSSNCGSNQVCCAVLRENFYEVQKPGSPISIKPNGPKDNEAVTNINHKQPSTSRGPAEKRPNINTRISFNQGEQVLINDKRWKQAENRPNDNTANHFIQGGQTPVTSTNLPIASQGLGIQHYGGYSTANVKPFTEVENRSSAYTPNNLFPGEQTPVTDTNLPVASQGLGNNHYGGYPTTNVGNLQSLSTDCGMSNPNGLQITEEVTLDQARPAQYPWAVALFHKGQYLAGGSLITPDIVLTVAHRLVAVKNSLLARAGDWDLNSDQESFVSEQREVVRTVIHEGFIFSTGANNLALLFLKSPFKLSDHIRTICLPSPSKSFEGRRCTVAGWGKIKFEDQTYSSVLKAVEVPIVNRANCEKQLRKTRLGVNYRLPENIICAGGEIGRDSCTGDGGSALFCETGEENSGIYEQAGIVNFGIGCAQGNIPATYTEVSKFFYWIKEKTLPFNYRSA</sequence>
<keyword evidence="11" id="KW-1185">Reference proteome</keyword>
<dbReference type="GO" id="GO:0004252">
    <property type="term" value="F:serine-type endopeptidase activity"/>
    <property type="evidence" value="ECO:0007669"/>
    <property type="project" value="InterPro"/>
</dbReference>
<dbReference type="HOGENOM" id="CLU_612914_0_0_1"/>
<dbReference type="GO" id="GO:0006508">
    <property type="term" value="P:proteolysis"/>
    <property type="evidence" value="ECO:0007669"/>
    <property type="project" value="InterPro"/>
</dbReference>
<dbReference type="Pfam" id="PF00089">
    <property type="entry name" value="Trypsin"/>
    <property type="match status" value="1"/>
</dbReference>
<dbReference type="Proteomes" id="UP000002282">
    <property type="component" value="Chromosome 2R"/>
</dbReference>
<evidence type="ECO:0000313" key="10">
    <source>
        <dbReference type="EMBL" id="EDW90177.2"/>
    </source>
</evidence>
<keyword evidence="8" id="KW-0732">Signal</keyword>
<gene>
    <name evidence="10" type="primary">Dyak\GE13135</name>
    <name evidence="10" type="synonym">dyak_GLEANR_13372</name>
    <name evidence="10" type="synonym">GE13135</name>
    <name evidence="10" type="ORF">Dyak_GE13135</name>
</gene>
<reference evidence="10 11" key="1">
    <citation type="journal article" date="2007" name="Nature">
        <title>Evolution of genes and genomes on the Drosophila phylogeny.</title>
        <authorList>
            <consortium name="Drosophila 12 Genomes Consortium"/>
            <person name="Clark A.G."/>
            <person name="Eisen M.B."/>
            <person name="Smith D.R."/>
            <person name="Bergman C.M."/>
            <person name="Oliver B."/>
            <person name="Markow T.A."/>
            <person name="Kaufman T.C."/>
            <person name="Kellis M."/>
            <person name="Gelbart W."/>
            <person name="Iyer V.N."/>
            <person name="Pollard D.A."/>
            <person name="Sackton T.B."/>
            <person name="Larracuente A.M."/>
            <person name="Singh N.D."/>
            <person name="Abad J.P."/>
            <person name="Abt D.N."/>
            <person name="Adryan B."/>
            <person name="Aguade M."/>
            <person name="Akashi H."/>
            <person name="Anderson W.W."/>
            <person name="Aquadro C.F."/>
            <person name="Ardell D.H."/>
            <person name="Arguello R."/>
            <person name="Artieri C.G."/>
            <person name="Barbash D.A."/>
            <person name="Barker D."/>
            <person name="Barsanti P."/>
            <person name="Batterham P."/>
            <person name="Batzoglou S."/>
            <person name="Begun D."/>
            <person name="Bhutkar A."/>
            <person name="Blanco E."/>
            <person name="Bosak S.A."/>
            <person name="Bradley R.K."/>
            <person name="Brand A.D."/>
            <person name="Brent M.R."/>
            <person name="Brooks A.N."/>
            <person name="Brown R.H."/>
            <person name="Butlin R.K."/>
            <person name="Caggese C."/>
            <person name="Calvi B.R."/>
            <person name="Bernardo de Carvalho A."/>
            <person name="Caspi A."/>
            <person name="Castrezana S."/>
            <person name="Celniker S.E."/>
            <person name="Chang J.L."/>
            <person name="Chapple C."/>
            <person name="Chatterji S."/>
            <person name="Chinwalla A."/>
            <person name="Civetta A."/>
            <person name="Clifton S.W."/>
            <person name="Comeron J.M."/>
            <person name="Costello J.C."/>
            <person name="Coyne J.A."/>
            <person name="Daub J."/>
            <person name="David R.G."/>
            <person name="Delcher A.L."/>
            <person name="Delehaunty K."/>
            <person name="Do C.B."/>
            <person name="Ebling H."/>
            <person name="Edwards K."/>
            <person name="Eickbush T."/>
            <person name="Evans J.D."/>
            <person name="Filipski A."/>
            <person name="Findeiss S."/>
            <person name="Freyhult E."/>
            <person name="Fulton L."/>
            <person name="Fulton R."/>
            <person name="Garcia A.C."/>
            <person name="Gardiner A."/>
            <person name="Garfield D.A."/>
            <person name="Garvin B.E."/>
            <person name="Gibson G."/>
            <person name="Gilbert D."/>
            <person name="Gnerre S."/>
            <person name="Godfrey J."/>
            <person name="Good R."/>
            <person name="Gotea V."/>
            <person name="Gravely B."/>
            <person name="Greenberg A.J."/>
            <person name="Griffiths-Jones S."/>
            <person name="Gross S."/>
            <person name="Guigo R."/>
            <person name="Gustafson E.A."/>
            <person name="Haerty W."/>
            <person name="Hahn M.W."/>
            <person name="Halligan D.L."/>
            <person name="Halpern A.L."/>
            <person name="Halter G.M."/>
            <person name="Han M.V."/>
            <person name="Heger A."/>
            <person name="Hillier L."/>
            <person name="Hinrichs A.S."/>
            <person name="Holmes I."/>
            <person name="Hoskins R.A."/>
            <person name="Hubisz M.J."/>
            <person name="Hultmark D."/>
            <person name="Huntley M.A."/>
            <person name="Jaffe D.B."/>
            <person name="Jagadeeshan S."/>
            <person name="Jeck W.R."/>
            <person name="Johnson J."/>
            <person name="Jones C.D."/>
            <person name="Jordan W.C."/>
            <person name="Karpen G.H."/>
            <person name="Kataoka E."/>
            <person name="Keightley P.D."/>
            <person name="Kheradpour P."/>
            <person name="Kirkness E.F."/>
            <person name="Koerich L.B."/>
            <person name="Kristiansen K."/>
            <person name="Kudrna D."/>
            <person name="Kulathinal R.J."/>
            <person name="Kumar S."/>
            <person name="Kwok R."/>
            <person name="Lander E."/>
            <person name="Langley C.H."/>
            <person name="Lapoint R."/>
            <person name="Lazzaro B.P."/>
            <person name="Lee S.J."/>
            <person name="Levesque L."/>
            <person name="Li R."/>
            <person name="Lin C.F."/>
            <person name="Lin M.F."/>
            <person name="Lindblad-Toh K."/>
            <person name="Llopart A."/>
            <person name="Long M."/>
            <person name="Low L."/>
            <person name="Lozovsky E."/>
            <person name="Lu J."/>
            <person name="Luo M."/>
            <person name="Machado C.A."/>
            <person name="Makalowski W."/>
            <person name="Marzo M."/>
            <person name="Matsuda M."/>
            <person name="Matzkin L."/>
            <person name="McAllister B."/>
            <person name="McBride C.S."/>
            <person name="McKernan B."/>
            <person name="McKernan K."/>
            <person name="Mendez-Lago M."/>
            <person name="Minx P."/>
            <person name="Mollenhauer M.U."/>
            <person name="Montooth K."/>
            <person name="Mount S.M."/>
            <person name="Mu X."/>
            <person name="Myers E."/>
            <person name="Negre B."/>
            <person name="Newfeld S."/>
            <person name="Nielsen R."/>
            <person name="Noor M.A."/>
            <person name="O'Grady P."/>
            <person name="Pachter L."/>
            <person name="Papaceit M."/>
            <person name="Parisi M.J."/>
            <person name="Parisi M."/>
            <person name="Parts L."/>
            <person name="Pedersen J.S."/>
            <person name="Pesole G."/>
            <person name="Phillippy A.M."/>
            <person name="Ponting C.P."/>
            <person name="Pop M."/>
            <person name="Porcelli D."/>
            <person name="Powell J.R."/>
            <person name="Prohaska S."/>
            <person name="Pruitt K."/>
            <person name="Puig M."/>
            <person name="Quesneville H."/>
            <person name="Ram K.R."/>
            <person name="Rand D."/>
            <person name="Rasmussen M.D."/>
            <person name="Reed L.K."/>
            <person name="Reenan R."/>
            <person name="Reily A."/>
            <person name="Remington K.A."/>
            <person name="Rieger T.T."/>
            <person name="Ritchie M.G."/>
            <person name="Robin C."/>
            <person name="Rogers Y.H."/>
            <person name="Rohde C."/>
            <person name="Rozas J."/>
            <person name="Rubenfield M.J."/>
            <person name="Ruiz A."/>
            <person name="Russo S."/>
            <person name="Salzberg S.L."/>
            <person name="Sanchez-Gracia A."/>
            <person name="Saranga D.J."/>
            <person name="Sato H."/>
            <person name="Schaeffer S.W."/>
            <person name="Schatz M.C."/>
            <person name="Schlenke T."/>
            <person name="Schwartz R."/>
            <person name="Segarra C."/>
            <person name="Singh R.S."/>
            <person name="Sirot L."/>
            <person name="Sirota M."/>
            <person name="Sisneros N.B."/>
            <person name="Smith C.D."/>
            <person name="Smith T.F."/>
            <person name="Spieth J."/>
            <person name="Stage D.E."/>
            <person name="Stark A."/>
            <person name="Stephan W."/>
            <person name="Strausberg R.L."/>
            <person name="Strempel S."/>
            <person name="Sturgill D."/>
            <person name="Sutton G."/>
            <person name="Sutton G.G."/>
            <person name="Tao W."/>
            <person name="Teichmann S."/>
            <person name="Tobari Y.N."/>
            <person name="Tomimura Y."/>
            <person name="Tsolas J.M."/>
            <person name="Valente V.L."/>
            <person name="Venter E."/>
            <person name="Venter J.C."/>
            <person name="Vicario S."/>
            <person name="Vieira F.G."/>
            <person name="Vilella A.J."/>
            <person name="Villasante A."/>
            <person name="Walenz B."/>
            <person name="Wang J."/>
            <person name="Wasserman M."/>
            <person name="Watts T."/>
            <person name="Wilson D."/>
            <person name="Wilson R.K."/>
            <person name="Wing R.A."/>
            <person name="Wolfner M.F."/>
            <person name="Wong A."/>
            <person name="Wong G.K."/>
            <person name="Wu C.I."/>
            <person name="Wu G."/>
            <person name="Yamamoto D."/>
            <person name="Yang H.P."/>
            <person name="Yang S.P."/>
            <person name="Yorke J.A."/>
            <person name="Yoshida K."/>
            <person name="Zdobnov E."/>
            <person name="Zhang P."/>
            <person name="Zhang Y."/>
            <person name="Zimin A.V."/>
            <person name="Baldwin J."/>
            <person name="Abdouelleil A."/>
            <person name="Abdulkadir J."/>
            <person name="Abebe A."/>
            <person name="Abera B."/>
            <person name="Abreu J."/>
            <person name="Acer S.C."/>
            <person name="Aftuck L."/>
            <person name="Alexander A."/>
            <person name="An P."/>
            <person name="Anderson E."/>
            <person name="Anderson S."/>
            <person name="Arachi H."/>
            <person name="Azer M."/>
            <person name="Bachantsang P."/>
            <person name="Barry A."/>
            <person name="Bayul T."/>
            <person name="Berlin A."/>
            <person name="Bessette D."/>
            <person name="Bloom T."/>
            <person name="Blye J."/>
            <person name="Boguslavskiy L."/>
            <person name="Bonnet C."/>
            <person name="Boukhgalter B."/>
            <person name="Bourzgui I."/>
            <person name="Brown A."/>
            <person name="Cahill P."/>
            <person name="Channer S."/>
            <person name="Cheshatsang Y."/>
            <person name="Chuda L."/>
            <person name="Citroen M."/>
            <person name="Collymore A."/>
            <person name="Cooke P."/>
            <person name="Costello M."/>
            <person name="D'Aco K."/>
            <person name="Daza R."/>
            <person name="De Haan G."/>
            <person name="DeGray S."/>
            <person name="DeMaso C."/>
            <person name="Dhargay N."/>
            <person name="Dooley K."/>
            <person name="Dooley E."/>
            <person name="Doricent M."/>
            <person name="Dorje P."/>
            <person name="Dorjee K."/>
            <person name="Dupes A."/>
            <person name="Elong R."/>
            <person name="Falk J."/>
            <person name="Farina A."/>
            <person name="Faro S."/>
            <person name="Ferguson D."/>
            <person name="Fisher S."/>
            <person name="Foley C.D."/>
            <person name="Franke A."/>
            <person name="Friedrich D."/>
            <person name="Gadbois L."/>
            <person name="Gearin G."/>
            <person name="Gearin C.R."/>
            <person name="Giannoukos G."/>
            <person name="Goode T."/>
            <person name="Graham J."/>
            <person name="Grandbois E."/>
            <person name="Grewal S."/>
            <person name="Gyaltsen K."/>
            <person name="Hafez N."/>
            <person name="Hagos B."/>
            <person name="Hall J."/>
            <person name="Henson C."/>
            <person name="Hollinger A."/>
            <person name="Honan T."/>
            <person name="Huard M.D."/>
            <person name="Hughes L."/>
            <person name="Hurhula B."/>
            <person name="Husby M.E."/>
            <person name="Kamat A."/>
            <person name="Kanga B."/>
            <person name="Kashin S."/>
            <person name="Khazanovich D."/>
            <person name="Kisner P."/>
            <person name="Lance K."/>
            <person name="Lara M."/>
            <person name="Lee W."/>
            <person name="Lennon N."/>
            <person name="Letendre F."/>
            <person name="LeVine R."/>
            <person name="Lipovsky A."/>
            <person name="Liu X."/>
            <person name="Liu J."/>
            <person name="Liu S."/>
            <person name="Lokyitsang T."/>
            <person name="Lokyitsang Y."/>
            <person name="Lubonja R."/>
            <person name="Lui A."/>
            <person name="MacDonald P."/>
            <person name="Magnisalis V."/>
            <person name="Maru K."/>
            <person name="Matthews C."/>
            <person name="McCusker W."/>
            <person name="McDonough S."/>
            <person name="Mehta T."/>
            <person name="Meldrim J."/>
            <person name="Meneus L."/>
            <person name="Mihai O."/>
            <person name="Mihalev A."/>
            <person name="Mihova T."/>
            <person name="Mittelman R."/>
            <person name="Mlenga V."/>
            <person name="Montmayeur A."/>
            <person name="Mulrain L."/>
            <person name="Navidi A."/>
            <person name="Naylor J."/>
            <person name="Negash T."/>
            <person name="Nguyen T."/>
            <person name="Nguyen N."/>
            <person name="Nicol R."/>
            <person name="Norbu C."/>
            <person name="Norbu N."/>
            <person name="Novod N."/>
            <person name="O'Neill B."/>
            <person name="Osman S."/>
            <person name="Markiewicz E."/>
            <person name="Oyono O.L."/>
            <person name="Patti C."/>
            <person name="Phunkhang P."/>
            <person name="Pierre F."/>
            <person name="Priest M."/>
            <person name="Raghuraman S."/>
            <person name="Rege F."/>
            <person name="Reyes R."/>
            <person name="Rise C."/>
            <person name="Rogov P."/>
            <person name="Ross K."/>
            <person name="Ryan E."/>
            <person name="Settipalli S."/>
            <person name="Shea T."/>
            <person name="Sherpa N."/>
            <person name="Shi L."/>
            <person name="Shih D."/>
            <person name="Sparrow T."/>
            <person name="Spaulding J."/>
            <person name="Stalker J."/>
            <person name="Stange-Thomann N."/>
            <person name="Stavropoulos S."/>
            <person name="Stone C."/>
            <person name="Strader C."/>
            <person name="Tesfaye S."/>
            <person name="Thomson T."/>
            <person name="Thoulutsang Y."/>
            <person name="Thoulutsang D."/>
            <person name="Topham K."/>
            <person name="Topping I."/>
            <person name="Tsamla T."/>
            <person name="Vassiliev H."/>
            <person name="Vo A."/>
            <person name="Wangchuk T."/>
            <person name="Wangdi T."/>
            <person name="Weiand M."/>
            <person name="Wilkinson J."/>
            <person name="Wilson A."/>
            <person name="Yadav S."/>
            <person name="Young G."/>
            <person name="Yu Q."/>
            <person name="Zembek L."/>
            <person name="Zhong D."/>
            <person name="Zimmer A."/>
            <person name="Zwirko Z."/>
            <person name="Jaffe D.B."/>
            <person name="Alvarez P."/>
            <person name="Brockman W."/>
            <person name="Butler J."/>
            <person name="Chin C."/>
            <person name="Gnerre S."/>
            <person name="Grabherr M."/>
            <person name="Kleber M."/>
            <person name="Mauceli E."/>
            <person name="MacCallum I."/>
        </authorList>
    </citation>
    <scope>NUCLEOTIDE SEQUENCE [LARGE SCALE GENOMIC DNA]</scope>
    <source>
        <strain evidence="11">Tai18E2 / Tucson 14021-0261.01</strain>
    </source>
</reference>
<dbReference type="EMBL" id="CM000158">
    <property type="protein sequence ID" value="EDW90177.2"/>
    <property type="molecule type" value="Genomic_DNA"/>
</dbReference>
<evidence type="ECO:0000256" key="4">
    <source>
        <dbReference type="ARBA" id="ARBA00024195"/>
    </source>
</evidence>
<proteinExistence type="inferred from homology"/>
<accession>B4P8R9</accession>
<dbReference type="GO" id="GO:0005576">
    <property type="term" value="C:extracellular region"/>
    <property type="evidence" value="ECO:0007669"/>
    <property type="project" value="UniProtKB-SubCell"/>
</dbReference>
<evidence type="ECO:0000256" key="5">
    <source>
        <dbReference type="ARBA" id="ARBA00068096"/>
    </source>
</evidence>
<feature type="signal peptide" evidence="8">
    <location>
        <begin position="1"/>
        <end position="20"/>
    </location>
</feature>
<evidence type="ECO:0000313" key="11">
    <source>
        <dbReference type="Proteomes" id="UP000002282"/>
    </source>
</evidence>
<dbReference type="InterPro" id="IPR001254">
    <property type="entry name" value="Trypsin_dom"/>
</dbReference>
<dbReference type="CDD" id="cd00190">
    <property type="entry name" value="Tryp_SPc"/>
    <property type="match status" value="1"/>
</dbReference>
<keyword evidence="3" id="KW-1015">Disulfide bond</keyword>
<evidence type="ECO:0000256" key="1">
    <source>
        <dbReference type="ARBA" id="ARBA00004613"/>
    </source>
</evidence>
<dbReference type="KEGG" id="dya:Dyak_GE13135"/>
<dbReference type="SMART" id="SM00020">
    <property type="entry name" value="Tryp_SPc"/>
    <property type="match status" value="1"/>
</dbReference>
<dbReference type="PANTHER" id="PTHR24256">
    <property type="entry name" value="TRYPTASE-RELATED"/>
    <property type="match status" value="1"/>
</dbReference>
<feature type="compositionally biased region" description="Polar residues" evidence="7">
    <location>
        <begin position="130"/>
        <end position="145"/>
    </location>
</feature>
<dbReference type="Gene3D" id="2.40.10.10">
    <property type="entry name" value="Trypsin-like serine proteases"/>
    <property type="match status" value="1"/>
</dbReference>
<comment type="similarity">
    <text evidence="4">Belongs to the peptidase S1 family. CLIP subfamily.</text>
</comment>
<dbReference type="FunFam" id="2.40.10.10:FF:000038">
    <property type="entry name" value="Serine protease"/>
    <property type="match status" value="1"/>
</dbReference>
<evidence type="ECO:0000259" key="9">
    <source>
        <dbReference type="PROSITE" id="PS50240"/>
    </source>
</evidence>
<dbReference type="InterPro" id="IPR001314">
    <property type="entry name" value="Peptidase_S1A"/>
</dbReference>
<organism evidence="10 11">
    <name type="scientific">Drosophila yakuba</name>
    <name type="common">Fruit fly</name>
    <dbReference type="NCBI Taxonomy" id="7245"/>
    <lineage>
        <taxon>Eukaryota</taxon>
        <taxon>Metazoa</taxon>
        <taxon>Ecdysozoa</taxon>
        <taxon>Arthropoda</taxon>
        <taxon>Hexapoda</taxon>
        <taxon>Insecta</taxon>
        <taxon>Pterygota</taxon>
        <taxon>Neoptera</taxon>
        <taxon>Endopterygota</taxon>
        <taxon>Diptera</taxon>
        <taxon>Brachycera</taxon>
        <taxon>Muscomorpha</taxon>
        <taxon>Ephydroidea</taxon>
        <taxon>Drosophilidae</taxon>
        <taxon>Drosophila</taxon>
        <taxon>Sophophora</taxon>
    </lineage>
</organism>
<feature type="compositionally biased region" description="Polar residues" evidence="7">
    <location>
        <begin position="81"/>
        <end position="94"/>
    </location>
</feature>
<dbReference type="InterPro" id="IPR043504">
    <property type="entry name" value="Peptidase_S1_PA_chymotrypsin"/>
</dbReference>
<dbReference type="SMR" id="B4P8R9"/>
<dbReference type="InterPro" id="IPR051487">
    <property type="entry name" value="Ser/Thr_Proteases_Immune/Dev"/>
</dbReference>
<evidence type="ECO:0000256" key="8">
    <source>
        <dbReference type="SAM" id="SignalP"/>
    </source>
</evidence>
<dbReference type="GO" id="GO:0050830">
    <property type="term" value="P:defense response to Gram-positive bacterium"/>
    <property type="evidence" value="ECO:0007669"/>
    <property type="project" value="EnsemblMetazoa"/>
</dbReference>